<reference evidence="1 2" key="2">
    <citation type="journal article" date="2012" name="Stand. Genomic Sci.">
        <title>Complete genome sequence of the aquatic bacterium Runella slithyformis type strain (LSU 4(T)).</title>
        <authorList>
            <person name="Copeland A."/>
            <person name="Zhang X."/>
            <person name="Misra M."/>
            <person name="Lapidus A."/>
            <person name="Nolan M."/>
            <person name="Lucas S."/>
            <person name="Deshpande S."/>
            <person name="Cheng J.F."/>
            <person name="Tapia R."/>
            <person name="Goodwin L.A."/>
            <person name="Pitluck S."/>
            <person name="Liolios K."/>
            <person name="Pagani I."/>
            <person name="Ivanova N."/>
            <person name="Mikhailova N."/>
            <person name="Pati A."/>
            <person name="Chen A."/>
            <person name="Palaniappan K."/>
            <person name="Land M."/>
            <person name="Hauser L."/>
            <person name="Pan C."/>
            <person name="Jeffries C.D."/>
            <person name="Detter J.C."/>
            <person name="Brambilla E.M."/>
            <person name="Rohde M."/>
            <person name="Djao O.D."/>
            <person name="Goker M."/>
            <person name="Sikorski J."/>
            <person name="Tindall B.J."/>
            <person name="Woyke T."/>
            <person name="Bristow J."/>
            <person name="Eisen J.A."/>
            <person name="Markowitz V."/>
            <person name="Hugenholtz P."/>
            <person name="Kyrpides N.C."/>
            <person name="Klenk H.P."/>
            <person name="Mavromatis K."/>
        </authorList>
    </citation>
    <scope>NUCLEOTIDE SEQUENCE [LARGE SCALE GENOMIC DNA]</scope>
    <source>
        <strain evidence="2">ATCC 29530 / DSM 19594 / LMG 11500 / NCIMB 11436 / LSU 4</strain>
    </source>
</reference>
<gene>
    <name evidence="1" type="ordered locus">Runsl_4032</name>
</gene>
<protein>
    <submittedName>
        <fullName evidence="1">Uncharacterized protein</fullName>
    </submittedName>
</protein>
<dbReference type="KEGG" id="rsi:Runsl_4032"/>
<dbReference type="Proteomes" id="UP000000493">
    <property type="component" value="Chromosome"/>
</dbReference>
<evidence type="ECO:0000313" key="2">
    <source>
        <dbReference type="Proteomes" id="UP000000493"/>
    </source>
</evidence>
<organism evidence="1 2">
    <name type="scientific">Runella slithyformis (strain ATCC 29530 / DSM 19594 / LMG 11500 / NCIMB 11436 / LSU 4)</name>
    <dbReference type="NCBI Taxonomy" id="761193"/>
    <lineage>
        <taxon>Bacteria</taxon>
        <taxon>Pseudomonadati</taxon>
        <taxon>Bacteroidota</taxon>
        <taxon>Cytophagia</taxon>
        <taxon>Cytophagales</taxon>
        <taxon>Spirosomataceae</taxon>
        <taxon>Runella</taxon>
    </lineage>
</organism>
<sequence length="241" mass="28575">MTYNKCKKEMVFSDESTVDVRFEENTVSFVRQKIWTVQELEEQVARFEYSGENLPKDPEVEKAKLPPFALAFYKYIFFKNRLPDETELWDHYIHQPFVTFDEEYIEIHRRGAIKAFLITSVKARMLRSYPSLVRDFHFYVLCLTSGVFERVSYSLQKDYFEGVDLCVTYAGRAFQVSILLNSPRARTYKCQKYSRHEEVPANEVIMLFDLTRNAQVNGKIKLFSEKHVQELVEELKKRIAN</sequence>
<keyword evidence="2" id="KW-1185">Reference proteome</keyword>
<reference evidence="2" key="1">
    <citation type="submission" date="2011-06" db="EMBL/GenBank/DDBJ databases">
        <title>The complete genome of chromosome of Runella slithyformis DSM 19594.</title>
        <authorList>
            <consortium name="US DOE Joint Genome Institute (JGI-PGF)"/>
            <person name="Lucas S."/>
            <person name="Han J."/>
            <person name="Lapidus A."/>
            <person name="Bruce D."/>
            <person name="Goodwin L."/>
            <person name="Pitluck S."/>
            <person name="Peters L."/>
            <person name="Kyrpides N."/>
            <person name="Mavromatis K."/>
            <person name="Ivanova N."/>
            <person name="Ovchinnikova G."/>
            <person name="Zhang X."/>
            <person name="Misra M."/>
            <person name="Detter J.C."/>
            <person name="Tapia R."/>
            <person name="Han C."/>
            <person name="Land M."/>
            <person name="Hauser L."/>
            <person name="Markowitz V."/>
            <person name="Cheng J.-F."/>
            <person name="Hugenholtz P."/>
            <person name="Woyke T."/>
            <person name="Wu D."/>
            <person name="Tindall B."/>
            <person name="Faehrich R."/>
            <person name="Brambilla E."/>
            <person name="Klenk H.-P."/>
            <person name="Eisen J.A."/>
        </authorList>
    </citation>
    <scope>NUCLEOTIDE SEQUENCE [LARGE SCALE GENOMIC DNA]</scope>
    <source>
        <strain evidence="2">ATCC 29530 / DSM 19594 / LMG 11500 / NCIMB 11436 / LSU 4</strain>
    </source>
</reference>
<accession>A0A7U3ZNC7</accession>
<evidence type="ECO:0000313" key="1">
    <source>
        <dbReference type="EMBL" id="AEI50385.1"/>
    </source>
</evidence>
<name>A0A7U3ZNC7_RUNSL</name>
<dbReference type="RefSeq" id="WP_013929683.1">
    <property type="nucleotide sequence ID" value="NC_015703.1"/>
</dbReference>
<dbReference type="AlphaFoldDB" id="A0A7U3ZNC7"/>
<dbReference type="EMBL" id="CP002859">
    <property type="protein sequence ID" value="AEI50385.1"/>
    <property type="molecule type" value="Genomic_DNA"/>
</dbReference>
<proteinExistence type="predicted"/>